<proteinExistence type="inferred from homology"/>
<evidence type="ECO:0000256" key="7">
    <source>
        <dbReference type="ARBA" id="ARBA00022755"/>
    </source>
</evidence>
<dbReference type="InterPro" id="IPR020559">
    <property type="entry name" value="PRibGlycinamide_synth_CS"/>
</dbReference>
<evidence type="ECO:0000259" key="14">
    <source>
        <dbReference type="PROSITE" id="PS50975"/>
    </source>
</evidence>
<dbReference type="InterPro" id="IPR011761">
    <property type="entry name" value="ATP-grasp"/>
</dbReference>
<dbReference type="SUPFAM" id="SSF52440">
    <property type="entry name" value="PreATP-grasp domain"/>
    <property type="match status" value="1"/>
</dbReference>
<evidence type="ECO:0000256" key="8">
    <source>
        <dbReference type="ARBA" id="ARBA00022840"/>
    </source>
</evidence>
<comment type="cofactor">
    <cofactor evidence="1">
        <name>Mn(2+)</name>
        <dbReference type="ChEBI" id="CHEBI:29035"/>
    </cofactor>
</comment>
<evidence type="ECO:0000256" key="13">
    <source>
        <dbReference type="PROSITE-ProRule" id="PRU00409"/>
    </source>
</evidence>
<evidence type="ECO:0000256" key="3">
    <source>
        <dbReference type="ARBA" id="ARBA00005174"/>
    </source>
</evidence>
<evidence type="ECO:0000256" key="1">
    <source>
        <dbReference type="ARBA" id="ARBA00001936"/>
    </source>
</evidence>
<dbReference type="RefSeq" id="WP_243802977.1">
    <property type="nucleotide sequence ID" value="NZ_JALHAT010000062.1"/>
</dbReference>
<accession>A0ABT0AHY4</accession>
<reference evidence="15" key="1">
    <citation type="submission" date="2022-03" db="EMBL/GenBank/DDBJ databases">
        <title>Identification of a novel bacterium isolated from mangrove sediments.</title>
        <authorList>
            <person name="Pan X."/>
        </authorList>
    </citation>
    <scope>NUCLEOTIDE SEQUENCE</scope>
    <source>
        <strain evidence="15">B2637</strain>
    </source>
</reference>
<dbReference type="EMBL" id="JALHAT010000062">
    <property type="protein sequence ID" value="MCJ1962795.1"/>
    <property type="molecule type" value="Genomic_DNA"/>
</dbReference>
<comment type="similarity">
    <text evidence="9 12">Belongs to the GARS family.</text>
</comment>
<keyword evidence="8 13" id="KW-0067">ATP-binding</keyword>
<dbReference type="HAMAP" id="MF_00138">
    <property type="entry name" value="GARS"/>
    <property type="match status" value="1"/>
</dbReference>
<dbReference type="InterPro" id="IPR020561">
    <property type="entry name" value="PRibGlycinamid_synth_ATP-grasp"/>
</dbReference>
<evidence type="ECO:0000256" key="4">
    <source>
        <dbReference type="ARBA" id="ARBA00013255"/>
    </source>
</evidence>
<dbReference type="Gene3D" id="3.90.600.10">
    <property type="entry name" value="Phosphoribosylglycinamide synthetase, C-terminal domain"/>
    <property type="match status" value="1"/>
</dbReference>
<dbReference type="Gene3D" id="3.40.50.20">
    <property type="match status" value="1"/>
</dbReference>
<evidence type="ECO:0000256" key="5">
    <source>
        <dbReference type="ARBA" id="ARBA00022598"/>
    </source>
</evidence>
<evidence type="ECO:0000256" key="9">
    <source>
        <dbReference type="ARBA" id="ARBA00038345"/>
    </source>
</evidence>
<evidence type="ECO:0000256" key="12">
    <source>
        <dbReference type="HAMAP-Rule" id="MF_00138"/>
    </source>
</evidence>
<dbReference type="InterPro" id="IPR020562">
    <property type="entry name" value="PRibGlycinamide_synth_N"/>
</dbReference>
<dbReference type="InterPro" id="IPR013815">
    <property type="entry name" value="ATP_grasp_subdomain_1"/>
</dbReference>
<dbReference type="Pfam" id="PF01071">
    <property type="entry name" value="GARS_A"/>
    <property type="match status" value="1"/>
</dbReference>
<comment type="caution">
    <text evidence="15">The sequence shown here is derived from an EMBL/GenBank/DDBJ whole genome shotgun (WGS) entry which is preliminary data.</text>
</comment>
<evidence type="ECO:0000313" key="15">
    <source>
        <dbReference type="EMBL" id="MCJ1962795.1"/>
    </source>
</evidence>
<dbReference type="InterPro" id="IPR020560">
    <property type="entry name" value="PRibGlycinamide_synth_C-dom"/>
</dbReference>
<dbReference type="Pfam" id="PF02844">
    <property type="entry name" value="GARS_N"/>
    <property type="match status" value="1"/>
</dbReference>
<dbReference type="InterPro" id="IPR037123">
    <property type="entry name" value="PRibGlycinamide_synth_C_sf"/>
</dbReference>
<dbReference type="EC" id="6.3.4.13" evidence="4 12"/>
<comment type="pathway">
    <text evidence="3 12">Purine metabolism; IMP biosynthesis via de novo pathway; N(1)-(5-phospho-D-ribosyl)glycinamide from 5-phospho-alpha-D-ribose 1-diphosphate: step 2/2.</text>
</comment>
<feature type="domain" description="ATP-grasp" evidence="14">
    <location>
        <begin position="107"/>
        <end position="312"/>
    </location>
</feature>
<dbReference type="SMART" id="SM01210">
    <property type="entry name" value="GARS_C"/>
    <property type="match status" value="1"/>
</dbReference>
<keyword evidence="7 12" id="KW-0658">Purine biosynthesis</keyword>
<dbReference type="Proteomes" id="UP001162802">
    <property type="component" value="Unassembled WGS sequence"/>
</dbReference>
<gene>
    <name evidence="12 15" type="primary">purD</name>
    <name evidence="15" type="ORF">MTR65_19090</name>
</gene>
<keyword evidence="6 13" id="KW-0547">Nucleotide-binding</keyword>
<evidence type="ECO:0000256" key="11">
    <source>
        <dbReference type="ARBA" id="ARBA00042864"/>
    </source>
</evidence>
<dbReference type="Pfam" id="PF02843">
    <property type="entry name" value="GARS_C"/>
    <property type="match status" value="1"/>
</dbReference>
<dbReference type="PANTHER" id="PTHR43472">
    <property type="entry name" value="PHOSPHORIBOSYLAMINE--GLYCINE LIGASE"/>
    <property type="match status" value="1"/>
</dbReference>
<dbReference type="Gene3D" id="3.30.470.20">
    <property type="entry name" value="ATP-grasp fold, B domain"/>
    <property type="match status" value="1"/>
</dbReference>
<sequence length="427" mass="44537">MNILLLGSGGREHALAWKMAQSPLCDVLYAAPGNPGIAQDATCVELDATDHGAVLAFCEDKRIGLVVIGPEAPLVDGLADSLREAGVPVFGPNKAAAQLEGSKGFTKDLCAKADIPTGRYVRVTSESAGLAALAEFGAPVVVKADGLAAGKGVTVAMTEAEAEMAVMEIFSGRFGEAGAEAVIEEYLDGEEASFFALTDGSTIVPFASAQDHKRVGDGDIGPNTGGMGAYSPAKVLTPELTAETMTRIIAPTVRALADEGMPYNGVLFLGLMLTKDGPKLIEYNCRFGDPECQVMMMRLQSDLVELLHACAENRLGSVAPPRFSDEPALTVVMAAHGYPGTPEKGGAIKGIEGNENDHVKVFHAGTALKDDTLVASGGRVLNVTGMGSSVSEAQGRAYAALDAIDFPTGFARRDIGWREVAREKSAH</sequence>
<dbReference type="NCBIfam" id="TIGR00877">
    <property type="entry name" value="purD"/>
    <property type="match status" value="1"/>
</dbReference>
<comment type="cofactor">
    <cofactor evidence="2">
        <name>Mg(2+)</name>
        <dbReference type="ChEBI" id="CHEBI:18420"/>
    </cofactor>
</comment>
<dbReference type="InterPro" id="IPR016185">
    <property type="entry name" value="PreATP-grasp_dom_sf"/>
</dbReference>
<dbReference type="SMART" id="SM01209">
    <property type="entry name" value="GARS_A"/>
    <property type="match status" value="1"/>
</dbReference>
<dbReference type="GO" id="GO:0004637">
    <property type="term" value="F:phosphoribosylamine-glycine ligase activity"/>
    <property type="evidence" value="ECO:0007669"/>
    <property type="project" value="UniProtKB-EC"/>
</dbReference>
<protein>
    <recommendedName>
        <fullName evidence="4 12">Phosphoribosylamine--glycine ligase</fullName>
        <ecNumber evidence="4 12">6.3.4.13</ecNumber>
    </recommendedName>
    <alternativeName>
        <fullName evidence="12">GARS</fullName>
    </alternativeName>
    <alternativeName>
        <fullName evidence="10 12">Glycinamide ribonucleotide synthetase</fullName>
    </alternativeName>
    <alternativeName>
        <fullName evidence="11 12">Phosphoribosylglycinamide synthetase</fullName>
    </alternativeName>
</protein>
<dbReference type="Gene3D" id="3.30.1490.20">
    <property type="entry name" value="ATP-grasp fold, A domain"/>
    <property type="match status" value="1"/>
</dbReference>
<comment type="catalytic activity">
    <reaction evidence="12">
        <text>5-phospho-beta-D-ribosylamine + glycine + ATP = N(1)-(5-phospho-beta-D-ribosyl)glycinamide + ADP + phosphate + H(+)</text>
        <dbReference type="Rhea" id="RHEA:17453"/>
        <dbReference type="ChEBI" id="CHEBI:15378"/>
        <dbReference type="ChEBI" id="CHEBI:30616"/>
        <dbReference type="ChEBI" id="CHEBI:43474"/>
        <dbReference type="ChEBI" id="CHEBI:57305"/>
        <dbReference type="ChEBI" id="CHEBI:58681"/>
        <dbReference type="ChEBI" id="CHEBI:143788"/>
        <dbReference type="ChEBI" id="CHEBI:456216"/>
        <dbReference type="EC" id="6.3.4.13"/>
    </reaction>
</comment>
<evidence type="ECO:0000313" key="16">
    <source>
        <dbReference type="Proteomes" id="UP001162802"/>
    </source>
</evidence>
<dbReference type="InterPro" id="IPR011054">
    <property type="entry name" value="Rudment_hybrid_motif"/>
</dbReference>
<evidence type="ECO:0000256" key="6">
    <source>
        <dbReference type="ARBA" id="ARBA00022741"/>
    </source>
</evidence>
<dbReference type="SUPFAM" id="SSF56059">
    <property type="entry name" value="Glutathione synthetase ATP-binding domain-like"/>
    <property type="match status" value="1"/>
</dbReference>
<evidence type="ECO:0000256" key="2">
    <source>
        <dbReference type="ARBA" id="ARBA00001946"/>
    </source>
</evidence>
<dbReference type="PANTHER" id="PTHR43472:SF1">
    <property type="entry name" value="PHOSPHORIBOSYLAMINE--GLYCINE LIGASE, CHLOROPLASTIC"/>
    <property type="match status" value="1"/>
</dbReference>
<dbReference type="PROSITE" id="PS00184">
    <property type="entry name" value="GARS"/>
    <property type="match status" value="1"/>
</dbReference>
<organism evidence="15 16">
    <name type="scientific">Novosphingobium mangrovi</name>
    <name type="common">ex Hu et al. 2023</name>
    <dbReference type="NCBI Taxonomy" id="2930094"/>
    <lineage>
        <taxon>Bacteria</taxon>
        <taxon>Pseudomonadati</taxon>
        <taxon>Pseudomonadota</taxon>
        <taxon>Alphaproteobacteria</taxon>
        <taxon>Sphingomonadales</taxon>
        <taxon>Sphingomonadaceae</taxon>
        <taxon>Novosphingobium</taxon>
    </lineage>
</organism>
<dbReference type="InterPro" id="IPR000115">
    <property type="entry name" value="PRibGlycinamide_synth"/>
</dbReference>
<evidence type="ECO:0000256" key="10">
    <source>
        <dbReference type="ARBA" id="ARBA00042242"/>
    </source>
</evidence>
<keyword evidence="5 12" id="KW-0436">Ligase</keyword>
<dbReference type="SUPFAM" id="SSF51246">
    <property type="entry name" value="Rudiment single hybrid motif"/>
    <property type="match status" value="1"/>
</dbReference>
<keyword evidence="16" id="KW-1185">Reference proteome</keyword>
<dbReference type="PROSITE" id="PS50975">
    <property type="entry name" value="ATP_GRASP"/>
    <property type="match status" value="1"/>
</dbReference>
<name>A0ABT0AHY4_9SPHN</name>